<dbReference type="GO" id="GO:0006488">
    <property type="term" value="P:dolichol-linked oligosaccharide biosynthetic process"/>
    <property type="evidence" value="ECO:0007669"/>
    <property type="project" value="InterPro"/>
</dbReference>
<evidence type="ECO:0000256" key="6">
    <source>
        <dbReference type="ARBA" id="ARBA00022679"/>
    </source>
</evidence>
<comment type="subcellular location">
    <subcellularLocation>
        <location evidence="1">Endoplasmic reticulum</location>
    </subcellularLocation>
</comment>
<sequence length="166" mass="19027">MKCFVTVGSTKFDSLISLLEKDEILSALHNMGVKDLVIQHGNSQYKYNKVLAEKYKINITSYAFKNNIEDDMKSADFVIAHAGAGTTLECLKLKKPFIVVENDTLMDRHQCELAEKLYELGACQFINTDSLTYALNEDIFNLKPNLHKVDDNNFERRLDLIFMHTQ</sequence>
<keyword evidence="5" id="KW-0328">Glycosyltransferase</keyword>
<evidence type="ECO:0000259" key="8">
    <source>
        <dbReference type="Pfam" id="PF04101"/>
    </source>
</evidence>
<dbReference type="SUPFAM" id="SSF53756">
    <property type="entry name" value="UDP-Glycosyltransferase/glycogen phosphorylase"/>
    <property type="match status" value="1"/>
</dbReference>
<accession>A0A0N4ZCZ2</accession>
<comment type="similarity">
    <text evidence="2">Belongs to the glycosyltransferase 28 family.</text>
</comment>
<evidence type="ECO:0000256" key="3">
    <source>
        <dbReference type="ARBA" id="ARBA00012614"/>
    </source>
</evidence>
<dbReference type="PANTHER" id="PTHR12867:SF6">
    <property type="entry name" value="N-ACETYLGLUCOSAMINYLDIPHOSPHODOLICHOL N-ACETYLGLUCOSAMINYLTRANSFERASE"/>
    <property type="match status" value="1"/>
</dbReference>
<dbReference type="EC" id="2.4.1.141" evidence="3"/>
<evidence type="ECO:0000256" key="4">
    <source>
        <dbReference type="ARBA" id="ARBA00017468"/>
    </source>
</evidence>
<dbReference type="InterPro" id="IPR007235">
    <property type="entry name" value="Glyco_trans_28_C"/>
</dbReference>
<protein>
    <recommendedName>
        <fullName evidence="4">UDP-N-acetylglucosamine transferase subunit ALG13</fullName>
        <ecNumber evidence="3">2.4.1.141</ecNumber>
    </recommendedName>
</protein>
<evidence type="ECO:0000256" key="1">
    <source>
        <dbReference type="ARBA" id="ARBA00004240"/>
    </source>
</evidence>
<dbReference type="WBParaSite" id="PTRK_0000541700.1">
    <property type="protein sequence ID" value="PTRK_0000541700.1"/>
    <property type="gene ID" value="PTRK_0000541700"/>
</dbReference>
<keyword evidence="7" id="KW-0256">Endoplasmic reticulum</keyword>
<dbReference type="AlphaFoldDB" id="A0A0N4ZCZ2"/>
<evidence type="ECO:0000313" key="10">
    <source>
        <dbReference type="WBParaSite" id="PTRK_0000541700.1"/>
    </source>
</evidence>
<evidence type="ECO:0000313" key="9">
    <source>
        <dbReference type="Proteomes" id="UP000038045"/>
    </source>
</evidence>
<name>A0A0N4ZCZ2_PARTI</name>
<evidence type="ECO:0000256" key="7">
    <source>
        <dbReference type="ARBA" id="ARBA00022824"/>
    </source>
</evidence>
<dbReference type="GO" id="GO:0005783">
    <property type="term" value="C:endoplasmic reticulum"/>
    <property type="evidence" value="ECO:0007669"/>
    <property type="project" value="UniProtKB-SubCell"/>
</dbReference>
<dbReference type="GO" id="GO:0004577">
    <property type="term" value="F:N-acetylglucosaminyldiphosphodolichol N-acetylglucosaminyltransferase activity"/>
    <property type="evidence" value="ECO:0007669"/>
    <property type="project" value="UniProtKB-EC"/>
</dbReference>
<keyword evidence="6" id="KW-0808">Transferase</keyword>
<dbReference type="STRING" id="131310.A0A0N4ZCZ2"/>
<dbReference type="Pfam" id="PF04101">
    <property type="entry name" value="Glyco_tran_28_C"/>
    <property type="match status" value="1"/>
</dbReference>
<dbReference type="Gene3D" id="3.40.50.2000">
    <property type="entry name" value="Glycogen Phosphorylase B"/>
    <property type="match status" value="1"/>
</dbReference>
<dbReference type="InterPro" id="IPR039042">
    <property type="entry name" value="Alg13-like"/>
</dbReference>
<evidence type="ECO:0000256" key="2">
    <source>
        <dbReference type="ARBA" id="ARBA00006962"/>
    </source>
</evidence>
<dbReference type="PANTHER" id="PTHR12867">
    <property type="entry name" value="GLYCOSYL TRANSFERASE-RELATED"/>
    <property type="match status" value="1"/>
</dbReference>
<reference evidence="10" key="1">
    <citation type="submission" date="2017-02" db="UniProtKB">
        <authorList>
            <consortium name="WormBaseParasite"/>
        </authorList>
    </citation>
    <scope>IDENTIFICATION</scope>
</reference>
<dbReference type="Proteomes" id="UP000038045">
    <property type="component" value="Unplaced"/>
</dbReference>
<keyword evidence="9" id="KW-1185">Reference proteome</keyword>
<evidence type="ECO:0000256" key="5">
    <source>
        <dbReference type="ARBA" id="ARBA00022676"/>
    </source>
</evidence>
<feature type="domain" description="Glycosyl transferase family 28 C-terminal" evidence="8">
    <location>
        <begin position="3"/>
        <end position="142"/>
    </location>
</feature>
<proteinExistence type="inferred from homology"/>
<organism evidence="9 10">
    <name type="scientific">Parastrongyloides trichosuri</name>
    <name type="common">Possum-specific nematode worm</name>
    <dbReference type="NCBI Taxonomy" id="131310"/>
    <lineage>
        <taxon>Eukaryota</taxon>
        <taxon>Metazoa</taxon>
        <taxon>Ecdysozoa</taxon>
        <taxon>Nematoda</taxon>
        <taxon>Chromadorea</taxon>
        <taxon>Rhabditida</taxon>
        <taxon>Tylenchina</taxon>
        <taxon>Panagrolaimomorpha</taxon>
        <taxon>Strongyloidoidea</taxon>
        <taxon>Strongyloididae</taxon>
        <taxon>Parastrongyloides</taxon>
    </lineage>
</organism>